<feature type="region of interest" description="Disordered" evidence="4">
    <location>
        <begin position="1"/>
        <end position="20"/>
    </location>
</feature>
<feature type="coiled-coil region" evidence="3">
    <location>
        <begin position="394"/>
        <end position="449"/>
    </location>
</feature>
<keyword evidence="6" id="KW-1185">Reference proteome</keyword>
<dbReference type="InterPro" id="IPR036291">
    <property type="entry name" value="NAD(P)-bd_dom_sf"/>
</dbReference>
<keyword evidence="3" id="KW-0175">Coiled coil</keyword>
<dbReference type="Gene3D" id="3.40.50.720">
    <property type="entry name" value="NAD(P)-binding Rossmann-like Domain"/>
    <property type="match status" value="1"/>
</dbReference>
<comment type="similarity">
    <text evidence="1">Belongs to the short-chain dehydrogenases/reductases (SDR) family.</text>
</comment>
<dbReference type="Proteomes" id="UP000265618">
    <property type="component" value="Unassembled WGS sequence"/>
</dbReference>
<evidence type="ECO:0000256" key="3">
    <source>
        <dbReference type="SAM" id="Coils"/>
    </source>
</evidence>
<organism evidence="5 6">
    <name type="scientific">Kipferlia bialata</name>
    <dbReference type="NCBI Taxonomy" id="797122"/>
    <lineage>
        <taxon>Eukaryota</taxon>
        <taxon>Metamonada</taxon>
        <taxon>Carpediemonas-like organisms</taxon>
        <taxon>Kipferlia</taxon>
    </lineage>
</organism>
<dbReference type="EMBL" id="BDIP01000709">
    <property type="protein sequence ID" value="GIQ82477.1"/>
    <property type="molecule type" value="Genomic_DNA"/>
</dbReference>
<dbReference type="InterPro" id="IPR002347">
    <property type="entry name" value="SDR_fam"/>
</dbReference>
<dbReference type="GO" id="GO:0016491">
    <property type="term" value="F:oxidoreductase activity"/>
    <property type="evidence" value="ECO:0007669"/>
    <property type="project" value="UniProtKB-KW"/>
</dbReference>
<sequence>MAGSNPSRASDPEHQHWDVDSIPDMTGKVVVITGSNCGLGLEAAKGLSSKGASVVMACRTVSKAEAARQGILEEVPNADLTVMELDLASMHSVRAFSRAFHAQYQRLDVLINNAGLMVPPYQETADGWESQMGTNHLGHFALTGRLLDLLRATPHSSQDTAIVSNGPPVAIPVHVPSRKMQELLGWYYNIDTRPDGQKHTTQSHPRNQSMESLPDPDTDGTVSSHAVYRLVDWPSRAHMRRFILGGFTFREDSGWYVKRGNTSHLLWPLVSTYVGGAQGASEEKASTQAADRYGTLIQAKDKQIRDLLTKLETHGQAQRDLQVQLEEQKSHSVQLEARLRSVTESSSLRHSEDVKRHQQYQLLSAGMKTAKEAAELRHIQAVSGQEQARLGALVEELSRVKANSKEEIGRLGRERARAQVEKQQADLIIQGHEAQIKHLKETLGKERGERAGVDRERRLLSSRVNLYRQALSEVSQHANMEHVVQDVARHYNIKVALPGVSCNLLVGLDTAEGETQTPPTRVKHIVVQTEETPKETPPVLVEAGIQTDQKAGGDVTLGESHVAVKVGTGSSERESGGEGGVGPSAPQAKRIQAPNVSHTDTASGTTHTDTSTGPNPNMPTMQSQAPSTDTPGGHVESGEPSTDFSSILQSALGANPLEEWPLDAVVQWADAVYDQLLDYRTPLPKLVWLRGVHQRLVGSHQRNQFDRAQSKEYLRAEYDWLPAELKRLKDLRFLGSFKVVLEEQRDYCMAYIQARHSVLETLLRRVPPVPS</sequence>
<evidence type="ECO:0000256" key="1">
    <source>
        <dbReference type="ARBA" id="ARBA00006484"/>
    </source>
</evidence>
<keyword evidence="2" id="KW-0560">Oxidoreductase</keyword>
<feature type="compositionally biased region" description="Low complexity" evidence="4">
    <location>
        <begin position="598"/>
        <end position="613"/>
    </location>
</feature>
<name>A0A9K3CTZ9_9EUKA</name>
<dbReference type="OrthoDB" id="191139at2759"/>
<feature type="compositionally biased region" description="Basic and acidic residues" evidence="4">
    <location>
        <begin position="10"/>
        <end position="19"/>
    </location>
</feature>
<dbReference type="Pfam" id="PF00106">
    <property type="entry name" value="adh_short"/>
    <property type="match status" value="1"/>
</dbReference>
<comment type="caution">
    <text evidence="5">The sequence shown here is derived from an EMBL/GenBank/DDBJ whole genome shotgun (WGS) entry which is preliminary data.</text>
</comment>
<dbReference type="SUPFAM" id="SSF51735">
    <property type="entry name" value="NAD(P)-binding Rossmann-fold domains"/>
    <property type="match status" value="1"/>
</dbReference>
<dbReference type="PANTHER" id="PTHR24320">
    <property type="entry name" value="RETINOL DEHYDROGENASE"/>
    <property type="match status" value="1"/>
</dbReference>
<evidence type="ECO:0000256" key="2">
    <source>
        <dbReference type="ARBA" id="ARBA00023002"/>
    </source>
</evidence>
<accession>A0A9K3CTZ9</accession>
<dbReference type="PANTHER" id="PTHR24320:SF148">
    <property type="entry name" value="NAD(P)-BINDING ROSSMANN-FOLD SUPERFAMILY PROTEIN"/>
    <property type="match status" value="1"/>
</dbReference>
<evidence type="ECO:0000313" key="6">
    <source>
        <dbReference type="Proteomes" id="UP000265618"/>
    </source>
</evidence>
<dbReference type="AlphaFoldDB" id="A0A9K3CTZ9"/>
<reference evidence="5 6" key="1">
    <citation type="journal article" date="2018" name="PLoS ONE">
        <title>The draft genome of Kipferlia bialata reveals reductive genome evolution in fornicate parasites.</title>
        <authorList>
            <person name="Tanifuji G."/>
            <person name="Takabayashi S."/>
            <person name="Kume K."/>
            <person name="Takagi M."/>
            <person name="Nakayama T."/>
            <person name="Kamikawa R."/>
            <person name="Inagaki Y."/>
            <person name="Hashimoto T."/>
        </authorList>
    </citation>
    <scope>NUCLEOTIDE SEQUENCE [LARGE SCALE GENOMIC DNA]</scope>
    <source>
        <strain evidence="5">NY0173</strain>
    </source>
</reference>
<protein>
    <submittedName>
        <fullName evidence="5">Short-chain dehydrogenase/reductase SDR</fullName>
    </submittedName>
</protein>
<proteinExistence type="inferred from homology"/>
<evidence type="ECO:0000313" key="5">
    <source>
        <dbReference type="EMBL" id="GIQ82477.1"/>
    </source>
</evidence>
<feature type="region of interest" description="Disordered" evidence="4">
    <location>
        <begin position="194"/>
        <end position="221"/>
    </location>
</feature>
<feature type="region of interest" description="Disordered" evidence="4">
    <location>
        <begin position="567"/>
        <end position="643"/>
    </location>
</feature>
<feature type="compositionally biased region" description="Polar residues" evidence="4">
    <location>
        <begin position="614"/>
        <end position="630"/>
    </location>
</feature>
<feature type="compositionally biased region" description="Polar residues" evidence="4">
    <location>
        <begin position="199"/>
        <end position="211"/>
    </location>
</feature>
<gene>
    <name evidence="5" type="ORF">KIPB_003624</name>
</gene>
<evidence type="ECO:0000256" key="4">
    <source>
        <dbReference type="SAM" id="MobiDB-lite"/>
    </source>
</evidence>
<dbReference type="PRINTS" id="PR00081">
    <property type="entry name" value="GDHRDH"/>
</dbReference>